<dbReference type="NCBIfam" id="TIGR03860">
    <property type="entry name" value="FMN_nitrolo"/>
    <property type="match status" value="1"/>
</dbReference>
<evidence type="ECO:0000256" key="1">
    <source>
        <dbReference type="ARBA" id="ARBA00022630"/>
    </source>
</evidence>
<feature type="binding site" evidence="6">
    <location>
        <position position="244"/>
    </location>
    <ligand>
        <name>FMN</name>
        <dbReference type="ChEBI" id="CHEBI:58210"/>
    </ligand>
</feature>
<feature type="domain" description="Luciferase-like" evidence="7">
    <location>
        <begin position="33"/>
        <end position="400"/>
    </location>
</feature>
<dbReference type="InterPro" id="IPR011251">
    <property type="entry name" value="Luciferase-like_dom"/>
</dbReference>
<organism evidence="8 9">
    <name type="scientific">Gluconobacter wancherniae NBRC 103581</name>
    <dbReference type="NCBI Taxonomy" id="656744"/>
    <lineage>
        <taxon>Bacteria</taxon>
        <taxon>Pseudomonadati</taxon>
        <taxon>Pseudomonadota</taxon>
        <taxon>Alphaproteobacteria</taxon>
        <taxon>Acetobacterales</taxon>
        <taxon>Acetobacteraceae</taxon>
        <taxon>Gluconobacter</taxon>
    </lineage>
</organism>
<dbReference type="Gene3D" id="3.20.20.30">
    <property type="entry name" value="Luciferase-like domain"/>
    <property type="match status" value="1"/>
</dbReference>
<dbReference type="SUPFAM" id="SSF51679">
    <property type="entry name" value="Bacterial luciferase-like"/>
    <property type="match status" value="1"/>
</dbReference>
<dbReference type="Proteomes" id="UP000321230">
    <property type="component" value="Unassembled WGS sequence"/>
</dbReference>
<feature type="binding site" evidence="6">
    <location>
        <position position="163"/>
    </location>
    <ligand>
        <name>FMN</name>
        <dbReference type="ChEBI" id="CHEBI:58210"/>
    </ligand>
</feature>
<keyword evidence="9" id="KW-1185">Reference proteome</keyword>
<feature type="binding site" evidence="6">
    <location>
        <position position="113"/>
    </location>
    <ligand>
        <name>FMN</name>
        <dbReference type="ChEBI" id="CHEBI:58210"/>
    </ligand>
</feature>
<keyword evidence="3" id="KW-0560">Oxidoreductase</keyword>
<evidence type="ECO:0000256" key="2">
    <source>
        <dbReference type="ARBA" id="ARBA00022643"/>
    </source>
</evidence>
<dbReference type="InterPro" id="IPR036661">
    <property type="entry name" value="Luciferase-like_sf"/>
</dbReference>
<keyword evidence="4" id="KW-0503">Monooxygenase</keyword>
<dbReference type="InterPro" id="IPR051260">
    <property type="entry name" value="Diverse_substr_monoxygenases"/>
</dbReference>
<evidence type="ECO:0000313" key="9">
    <source>
        <dbReference type="Proteomes" id="UP000321230"/>
    </source>
</evidence>
<dbReference type="GO" id="GO:0004497">
    <property type="term" value="F:monooxygenase activity"/>
    <property type="evidence" value="ECO:0007669"/>
    <property type="project" value="UniProtKB-KW"/>
</dbReference>
<dbReference type="GO" id="GO:0016705">
    <property type="term" value="F:oxidoreductase activity, acting on paired donors, with incorporation or reduction of molecular oxygen"/>
    <property type="evidence" value="ECO:0007669"/>
    <property type="project" value="InterPro"/>
</dbReference>
<comment type="similarity">
    <text evidence="5">Belongs to the NtaA/SnaA/DszA monooxygenase family.</text>
</comment>
<evidence type="ECO:0000259" key="7">
    <source>
        <dbReference type="Pfam" id="PF00296"/>
    </source>
</evidence>
<keyword evidence="1 6" id="KW-0285">Flavoprotein</keyword>
<dbReference type="CDD" id="cd01095">
    <property type="entry name" value="Nitrilotriacetate_monoxgenase"/>
    <property type="match status" value="1"/>
</dbReference>
<protein>
    <submittedName>
        <fullName evidence="8">N5,N10-methylene tetrahydromethanopterin reductase</fullName>
    </submittedName>
</protein>
<dbReference type="RefSeq" id="WP_229316018.1">
    <property type="nucleotide sequence ID" value="NZ_BEYS01000001.1"/>
</dbReference>
<evidence type="ECO:0000256" key="5">
    <source>
        <dbReference type="ARBA" id="ARBA00033748"/>
    </source>
</evidence>
<proteinExistence type="inferred from homology"/>
<evidence type="ECO:0000313" key="8">
    <source>
        <dbReference type="EMBL" id="GEK92382.1"/>
    </source>
</evidence>
<feature type="binding site" evidence="6">
    <location>
        <position position="67"/>
    </location>
    <ligand>
        <name>FMN</name>
        <dbReference type="ChEBI" id="CHEBI:58210"/>
    </ligand>
</feature>
<dbReference type="PANTHER" id="PTHR30011:SF16">
    <property type="entry name" value="C2H2 FINGER DOMAIN TRANSCRIPTION FACTOR (EUROFUNG)-RELATED"/>
    <property type="match status" value="1"/>
</dbReference>
<name>A0A511AXN2_9PROT</name>
<dbReference type="PIRSF" id="PIRSF000337">
    <property type="entry name" value="NTA_MOA"/>
    <property type="match status" value="1"/>
</dbReference>
<dbReference type="InterPro" id="IPR016215">
    <property type="entry name" value="NTA_MOA"/>
</dbReference>
<accession>A0A511AXN2</accession>
<evidence type="ECO:0000256" key="6">
    <source>
        <dbReference type="PIRSR" id="PIRSR000337-1"/>
    </source>
</evidence>
<evidence type="ECO:0000256" key="4">
    <source>
        <dbReference type="ARBA" id="ARBA00023033"/>
    </source>
</evidence>
<feature type="binding site" evidence="6">
    <location>
        <position position="167"/>
    </location>
    <ligand>
        <name>FMN</name>
        <dbReference type="ChEBI" id="CHEBI:58210"/>
    </ligand>
</feature>
<keyword evidence="2 6" id="KW-0288">FMN</keyword>
<dbReference type="AlphaFoldDB" id="A0A511AXN2"/>
<dbReference type="Pfam" id="PF00296">
    <property type="entry name" value="Bac_luciferase"/>
    <property type="match status" value="1"/>
</dbReference>
<comment type="caution">
    <text evidence="8">The sequence shown here is derived from an EMBL/GenBank/DDBJ whole genome shotgun (WGS) entry which is preliminary data.</text>
</comment>
<dbReference type="EMBL" id="BJUZ01000001">
    <property type="protein sequence ID" value="GEK92382.1"/>
    <property type="molecule type" value="Genomic_DNA"/>
</dbReference>
<sequence>MTSPTPNTSRDRYMVLNAFTMATVSHLNYGLWRHPADQTHRYKDVDYWVDLAKLLDREGFDCLFIADALGQIDVYGNSPAPALKHGIQSPLIDPLMLVSAMAAATKSLGFGITLSTTYEHPYQLARKLTTLDHLTKGRMGWNVVTSQQESAARNLGLERQIPHDERYERADEFMDVVYKLWMNSWENDAVIRDQSPAGSGNWVYTDPGKVHPIHHDGKYFRVPDAHVSEPSPQRVPVILQAGASARGIDFAARHAEVIFVVGADAAGTKANVRKIREEAEKLGRDPASLKFISAAAVVVGETEAEALEKFRDYKTWYDPIGSIIHYSSMTGVDFSQTPTDNVVTYRQTEASQSVLSQFDPAKSGRSWTLAEATSPKEGFGRARTFVGDAKAVADQIESWLEASETDGINLIQIVNPDSYLDFARLVLPELRSRGRIRPQAAGTLRQNLFPGLASGIPATSHPSRCCPNS</sequence>
<evidence type="ECO:0000256" key="3">
    <source>
        <dbReference type="ARBA" id="ARBA00023002"/>
    </source>
</evidence>
<gene>
    <name evidence="8" type="ORF">GWA01_01520</name>
</gene>
<dbReference type="PANTHER" id="PTHR30011">
    <property type="entry name" value="ALKANESULFONATE MONOOXYGENASE-RELATED"/>
    <property type="match status" value="1"/>
</dbReference>
<reference evidence="8 9" key="1">
    <citation type="submission" date="2019-07" db="EMBL/GenBank/DDBJ databases">
        <title>Whole genome shotgun sequence of Gluconobacter wancherniae NBRC 103581.</title>
        <authorList>
            <person name="Hosoyama A."/>
            <person name="Uohara A."/>
            <person name="Ohji S."/>
            <person name="Ichikawa N."/>
        </authorList>
    </citation>
    <scope>NUCLEOTIDE SEQUENCE [LARGE SCALE GENOMIC DNA]</scope>
    <source>
        <strain evidence="8 9">NBRC 103581</strain>
    </source>
</reference>